<reference evidence="1 2" key="1">
    <citation type="submission" date="2017-09" db="EMBL/GenBank/DDBJ databases">
        <title>Depth-based differentiation of microbial function through sediment-hosted aquifers and enrichment of novel symbionts in the deep terrestrial subsurface.</title>
        <authorList>
            <person name="Probst A.J."/>
            <person name="Ladd B."/>
            <person name="Jarett J.K."/>
            <person name="Geller-Mcgrath D.E."/>
            <person name="Sieber C.M."/>
            <person name="Emerson J.B."/>
            <person name="Anantharaman K."/>
            <person name="Thomas B.C."/>
            <person name="Malmstrom R."/>
            <person name="Stieglmeier M."/>
            <person name="Klingl A."/>
            <person name="Woyke T."/>
            <person name="Ryan C.M."/>
            <person name="Banfield J.F."/>
        </authorList>
    </citation>
    <scope>NUCLEOTIDE SEQUENCE [LARGE SCALE GENOMIC DNA]</scope>
    <source>
        <strain evidence="1">CG12_big_fil_rev_8_21_14_0_65_43_15</strain>
    </source>
</reference>
<accession>A0A2J0LJE9</accession>
<dbReference type="GO" id="GO:0016740">
    <property type="term" value="F:transferase activity"/>
    <property type="evidence" value="ECO:0007669"/>
    <property type="project" value="UniProtKB-KW"/>
</dbReference>
<dbReference type="Gene3D" id="3.10.450.620">
    <property type="entry name" value="JHP933, nucleotidyltransferase-like core domain"/>
    <property type="match status" value="1"/>
</dbReference>
<dbReference type="AlphaFoldDB" id="A0A2J0LJE9"/>
<sequence>MDKFVSLDAKDKRAYFEVAAANLNIMPQLVEKDFWVCWILKVLFSLPEVGEHLTFKGGTSLSKCYNVIKRFSEDIDISIERPFLSKTKTIEPDKEKSNKENQKRLKELQEVCKTKITEIIVPSLRQAIAAALPDKKEWKIELHAEDPDGQTVLFTFPHAMISSAESYVRSSVKVEFGARADHWPVETATIVPYIVNVPGERVVEGVSVRVLAAERTFWEKATILHMIYNYPTEKNVPPRMSRHYYDISAMADSPIYKRALENISLLKTVAEHKALFFKANWAHYEEATPAGLRLLPREDQMSALKNDYRQMQQMFFEEPPTFDKIIEKLRGIEKEINRI</sequence>
<dbReference type="EMBL" id="PFGP01000009">
    <property type="protein sequence ID" value="PIW66984.1"/>
    <property type="molecule type" value="Genomic_DNA"/>
</dbReference>
<organism evidence="1 2">
    <name type="scientific">Candidatus Taenaricola geysiri</name>
    <dbReference type="NCBI Taxonomy" id="1974752"/>
    <lineage>
        <taxon>Bacteria</taxon>
        <taxon>Pseudomonadati</taxon>
        <taxon>Candidatus Omnitrophota</taxon>
        <taxon>Candidatus Taenaricola</taxon>
    </lineage>
</organism>
<proteinExistence type="predicted"/>
<evidence type="ECO:0000313" key="1">
    <source>
        <dbReference type="EMBL" id="PIW66984.1"/>
    </source>
</evidence>
<dbReference type="InterPro" id="IPR014942">
    <property type="entry name" value="AbiEii"/>
</dbReference>
<comment type="caution">
    <text evidence="1">The sequence shown here is derived from an EMBL/GenBank/DDBJ whole genome shotgun (WGS) entry which is preliminary data.</text>
</comment>
<dbReference type="Pfam" id="PF08843">
    <property type="entry name" value="AbiEii"/>
    <property type="match status" value="1"/>
</dbReference>
<keyword evidence="1" id="KW-0808">Transferase</keyword>
<name>A0A2J0LJE9_9BACT</name>
<gene>
    <name evidence="1" type="ORF">COW11_00440</name>
</gene>
<dbReference type="Proteomes" id="UP000231267">
    <property type="component" value="Unassembled WGS sequence"/>
</dbReference>
<evidence type="ECO:0000313" key="2">
    <source>
        <dbReference type="Proteomes" id="UP000231267"/>
    </source>
</evidence>
<protein>
    <submittedName>
        <fullName evidence="1">Nucleotidyl transferase AbiEii/AbiGii toxin family protein</fullName>
    </submittedName>
</protein>